<organism evidence="2 3">
    <name type="scientific">Paenibacillus sabuli</name>
    <dbReference type="NCBI Taxonomy" id="2772509"/>
    <lineage>
        <taxon>Bacteria</taxon>
        <taxon>Bacillati</taxon>
        <taxon>Bacillota</taxon>
        <taxon>Bacilli</taxon>
        <taxon>Bacillales</taxon>
        <taxon>Paenibacillaceae</taxon>
        <taxon>Paenibacillus</taxon>
    </lineage>
</organism>
<evidence type="ECO:0000313" key="2">
    <source>
        <dbReference type="EMBL" id="MBD2845578.1"/>
    </source>
</evidence>
<feature type="transmembrane region" description="Helical" evidence="1">
    <location>
        <begin position="49"/>
        <end position="67"/>
    </location>
</feature>
<keyword evidence="1" id="KW-0472">Membrane</keyword>
<sequence length="485" mass="51859">MDPSDNELRELRSGPLAHHGFDERLQQRILERAEDSGPRGTRHYRLPRIAGACAALAVLVVALLYGLDGFTPGEPAPLAFDQTDAPKSGQGATILEADTSGASFQSAVLVGLRADHPAEGGRTAYSEYRTVLVAPDDSGELSRAAEGGGILMPYKTEFWRIEEQTAAVKDKEVQILSAAPAAPRGASISLERRELVAATEDASAKEKAVDAMDAARQSAERTSAAIVESGSGVTRTGHTDRVVRIAASTEDAVEADAPASVESAPVIVSEKLLFAGNLNVAIEQRVADPSDPAAAESAATYLWVKQVDQFAGSRELGADPAGEPHVAIAEVFPDLAEDDGRDAYYGNWTIARNPGRWIARRALTDAEASGGAGYRLQDVLQPLPSGVVAHDKLAVAWEEIWQREPDASDAFSSPAADTVMVVTDGRLAFYLNGEGLAYEPALELELQDDETVVMAQWARMNYVEKWREEAGRLLGVSQQETDAAR</sequence>
<keyword evidence="1" id="KW-1133">Transmembrane helix</keyword>
<reference evidence="2" key="1">
    <citation type="submission" date="2020-09" db="EMBL/GenBank/DDBJ databases">
        <title>A novel bacterium of genus Paenibacillus, isolated from South China Sea.</title>
        <authorList>
            <person name="Huang H."/>
            <person name="Mo K."/>
            <person name="Hu Y."/>
        </authorList>
    </citation>
    <scope>NUCLEOTIDE SEQUENCE</scope>
    <source>
        <strain evidence="2">IB182496</strain>
    </source>
</reference>
<dbReference type="RefSeq" id="WP_190917288.1">
    <property type="nucleotide sequence ID" value="NZ_JACXIZ010000016.1"/>
</dbReference>
<evidence type="ECO:0000313" key="3">
    <source>
        <dbReference type="Proteomes" id="UP000621560"/>
    </source>
</evidence>
<keyword evidence="3" id="KW-1185">Reference proteome</keyword>
<dbReference type="AlphaFoldDB" id="A0A927BRS3"/>
<dbReference type="Proteomes" id="UP000621560">
    <property type="component" value="Unassembled WGS sequence"/>
</dbReference>
<keyword evidence="1" id="KW-0812">Transmembrane</keyword>
<name>A0A927BRS3_9BACL</name>
<gene>
    <name evidence="2" type="ORF">IDH44_10285</name>
</gene>
<evidence type="ECO:0000256" key="1">
    <source>
        <dbReference type="SAM" id="Phobius"/>
    </source>
</evidence>
<accession>A0A927BRS3</accession>
<comment type="caution">
    <text evidence="2">The sequence shown here is derived from an EMBL/GenBank/DDBJ whole genome shotgun (WGS) entry which is preliminary data.</text>
</comment>
<proteinExistence type="predicted"/>
<protein>
    <submittedName>
        <fullName evidence="2">Uncharacterized protein</fullName>
    </submittedName>
</protein>
<dbReference type="EMBL" id="JACXIZ010000016">
    <property type="protein sequence ID" value="MBD2845578.1"/>
    <property type="molecule type" value="Genomic_DNA"/>
</dbReference>